<gene>
    <name evidence="3" type="ORF">E1A91_D13G098100v1</name>
</gene>
<feature type="region of interest" description="Disordered" evidence="1">
    <location>
        <begin position="87"/>
        <end position="110"/>
    </location>
</feature>
<protein>
    <recommendedName>
        <fullName evidence="5">Secreted protein</fullName>
    </recommendedName>
</protein>
<evidence type="ECO:0008006" key="5">
    <source>
        <dbReference type="Google" id="ProtNLM"/>
    </source>
</evidence>
<dbReference type="AlphaFoldDB" id="A0A5D2S3X8"/>
<reference evidence="3 4" key="1">
    <citation type="submission" date="2019-07" db="EMBL/GenBank/DDBJ databases">
        <title>WGS assembly of Gossypium mustelinum.</title>
        <authorList>
            <person name="Chen Z.J."/>
            <person name="Sreedasyam A."/>
            <person name="Ando A."/>
            <person name="Song Q."/>
            <person name="De L."/>
            <person name="Hulse-Kemp A."/>
            <person name="Ding M."/>
            <person name="Ye W."/>
            <person name="Kirkbride R."/>
            <person name="Jenkins J."/>
            <person name="Plott C."/>
            <person name="Lovell J."/>
            <person name="Lin Y.-M."/>
            <person name="Vaughn R."/>
            <person name="Liu B."/>
            <person name="Li W."/>
            <person name="Simpson S."/>
            <person name="Scheffler B."/>
            <person name="Saski C."/>
            <person name="Grover C."/>
            <person name="Hu G."/>
            <person name="Conover J."/>
            <person name="Carlson J."/>
            <person name="Shu S."/>
            <person name="Boston L."/>
            <person name="Williams M."/>
            <person name="Peterson D."/>
            <person name="Mcgee K."/>
            <person name="Jones D."/>
            <person name="Wendel J."/>
            <person name="Stelly D."/>
            <person name="Grimwood J."/>
            <person name="Schmutz J."/>
        </authorList>
    </citation>
    <scope>NUCLEOTIDE SEQUENCE [LARGE SCALE GENOMIC DNA]</scope>
    <source>
        <strain evidence="3">1408120.09</strain>
    </source>
</reference>
<sequence>MSLIRICWILSEKLIAGTPLAVVLMMSPSKNSSSSSQTETEDALPNSLYFHEATGAWGESTAMLLSVSETRSLKRTIFILRSTFEVIPPPSSNKFSNMDAREKNRTQSKF</sequence>
<feature type="signal peptide" evidence="2">
    <location>
        <begin position="1"/>
        <end position="17"/>
    </location>
</feature>
<proteinExistence type="predicted"/>
<organism evidence="3 4">
    <name type="scientific">Gossypium mustelinum</name>
    <name type="common">Cotton</name>
    <name type="synonym">Gossypium caicoense</name>
    <dbReference type="NCBI Taxonomy" id="34275"/>
    <lineage>
        <taxon>Eukaryota</taxon>
        <taxon>Viridiplantae</taxon>
        <taxon>Streptophyta</taxon>
        <taxon>Embryophyta</taxon>
        <taxon>Tracheophyta</taxon>
        <taxon>Spermatophyta</taxon>
        <taxon>Magnoliopsida</taxon>
        <taxon>eudicotyledons</taxon>
        <taxon>Gunneridae</taxon>
        <taxon>Pentapetalae</taxon>
        <taxon>rosids</taxon>
        <taxon>malvids</taxon>
        <taxon>Malvales</taxon>
        <taxon>Malvaceae</taxon>
        <taxon>Malvoideae</taxon>
        <taxon>Gossypium</taxon>
    </lineage>
</organism>
<keyword evidence="2" id="KW-0732">Signal</keyword>
<evidence type="ECO:0000313" key="3">
    <source>
        <dbReference type="EMBL" id="TYI46304.1"/>
    </source>
</evidence>
<feature type="chain" id="PRO_5022879607" description="Secreted protein" evidence="2">
    <location>
        <begin position="18"/>
        <end position="110"/>
    </location>
</feature>
<evidence type="ECO:0000313" key="4">
    <source>
        <dbReference type="Proteomes" id="UP000323597"/>
    </source>
</evidence>
<evidence type="ECO:0000256" key="1">
    <source>
        <dbReference type="SAM" id="MobiDB-lite"/>
    </source>
</evidence>
<dbReference type="EMBL" id="CM017661">
    <property type="protein sequence ID" value="TYI46304.1"/>
    <property type="molecule type" value="Genomic_DNA"/>
</dbReference>
<keyword evidence="4" id="KW-1185">Reference proteome</keyword>
<accession>A0A5D2S3X8</accession>
<feature type="compositionally biased region" description="Basic and acidic residues" evidence="1">
    <location>
        <begin position="99"/>
        <end position="110"/>
    </location>
</feature>
<name>A0A5D2S3X8_GOSMU</name>
<dbReference type="Proteomes" id="UP000323597">
    <property type="component" value="Chromosome D13"/>
</dbReference>
<evidence type="ECO:0000256" key="2">
    <source>
        <dbReference type="SAM" id="SignalP"/>
    </source>
</evidence>